<name>A0ABN0TM78_9BURK</name>
<sequence length="77" mass="8594">MYAKQTPNLLSDALERAYSRSLLDTTRQQPLQLGKSIRGLGRAIGRATVATGRFIASVINAQAEARARDMRYSRTPW</sequence>
<gene>
    <name evidence="1" type="ORF">GCM10009125_12770</name>
</gene>
<reference evidence="1 2" key="1">
    <citation type="journal article" date="2019" name="Int. J. Syst. Evol. Microbiol.">
        <title>The Global Catalogue of Microorganisms (GCM) 10K type strain sequencing project: providing services to taxonomists for standard genome sequencing and annotation.</title>
        <authorList>
            <consortium name="The Broad Institute Genomics Platform"/>
            <consortium name="The Broad Institute Genome Sequencing Center for Infectious Disease"/>
            <person name="Wu L."/>
            <person name="Ma J."/>
        </authorList>
    </citation>
    <scope>NUCLEOTIDE SEQUENCE [LARGE SCALE GENOMIC DNA]</scope>
    <source>
        <strain evidence="1 2">JCM 16240</strain>
    </source>
</reference>
<dbReference type="Proteomes" id="UP001501176">
    <property type="component" value="Unassembled WGS sequence"/>
</dbReference>
<accession>A0ABN0TM78</accession>
<dbReference type="EMBL" id="BAAAFN010000009">
    <property type="protein sequence ID" value="GAA0225254.1"/>
    <property type="molecule type" value="Genomic_DNA"/>
</dbReference>
<organism evidence="1 2">
    <name type="scientific">Castellaniella daejeonensis</name>
    <dbReference type="NCBI Taxonomy" id="659013"/>
    <lineage>
        <taxon>Bacteria</taxon>
        <taxon>Pseudomonadati</taxon>
        <taxon>Pseudomonadota</taxon>
        <taxon>Betaproteobacteria</taxon>
        <taxon>Burkholderiales</taxon>
        <taxon>Alcaligenaceae</taxon>
        <taxon>Castellaniella</taxon>
    </lineage>
</organism>
<proteinExistence type="predicted"/>
<dbReference type="RefSeq" id="WP_343820529.1">
    <property type="nucleotide sequence ID" value="NZ_BAAAFN010000009.1"/>
</dbReference>
<comment type="caution">
    <text evidence="1">The sequence shown here is derived from an EMBL/GenBank/DDBJ whole genome shotgun (WGS) entry which is preliminary data.</text>
</comment>
<evidence type="ECO:0000313" key="2">
    <source>
        <dbReference type="Proteomes" id="UP001501176"/>
    </source>
</evidence>
<protein>
    <submittedName>
        <fullName evidence="1">Uncharacterized protein</fullName>
    </submittedName>
</protein>
<evidence type="ECO:0000313" key="1">
    <source>
        <dbReference type="EMBL" id="GAA0225254.1"/>
    </source>
</evidence>
<keyword evidence="2" id="KW-1185">Reference proteome</keyword>